<dbReference type="RefSeq" id="WP_377367103.1">
    <property type="nucleotide sequence ID" value="NZ_JAOTJD010000002.1"/>
</dbReference>
<protein>
    <submittedName>
        <fullName evidence="3">Uncharacterized protein</fullName>
    </submittedName>
</protein>
<keyword evidence="4" id="KW-1185">Reference proteome</keyword>
<feature type="domain" description="ExoI C-terminal" evidence="2">
    <location>
        <begin position="130"/>
        <end position="257"/>
    </location>
</feature>
<dbReference type="Proteomes" id="UP001598130">
    <property type="component" value="Unassembled WGS sequence"/>
</dbReference>
<dbReference type="Pfam" id="PF26016">
    <property type="entry name" value="ExoI_C"/>
    <property type="match status" value="1"/>
</dbReference>
<dbReference type="InterPro" id="IPR034747">
    <property type="entry name" value="EXOI_SH3"/>
</dbReference>
<accession>A0ABW6CL99</accession>
<dbReference type="SUPFAM" id="SSF53098">
    <property type="entry name" value="Ribonuclease H-like"/>
    <property type="match status" value="1"/>
</dbReference>
<proteinExistence type="predicted"/>
<organism evidence="3 4">
    <name type="scientific">Phenylobacterium ferrooxidans</name>
    <dbReference type="NCBI Taxonomy" id="2982689"/>
    <lineage>
        <taxon>Bacteria</taxon>
        <taxon>Pseudomonadati</taxon>
        <taxon>Pseudomonadota</taxon>
        <taxon>Alphaproteobacteria</taxon>
        <taxon>Caulobacterales</taxon>
        <taxon>Caulobacteraceae</taxon>
        <taxon>Phenylobacterium</taxon>
    </lineage>
</organism>
<comment type="caution">
    <text evidence="3">The sequence shown here is derived from an EMBL/GenBank/DDBJ whole genome shotgun (WGS) entry which is preliminary data.</text>
</comment>
<gene>
    <name evidence="3" type="ORF">OCL97_01930</name>
</gene>
<evidence type="ECO:0000313" key="4">
    <source>
        <dbReference type="Proteomes" id="UP001598130"/>
    </source>
</evidence>
<dbReference type="InterPro" id="IPR058561">
    <property type="entry name" value="Exonuc_1_C"/>
</dbReference>
<dbReference type="InterPro" id="IPR012337">
    <property type="entry name" value="RNaseH-like_sf"/>
</dbReference>
<reference evidence="3 4" key="1">
    <citation type="submission" date="2022-09" db="EMBL/GenBank/DDBJ databases">
        <title>New species of Phenylobacterium.</title>
        <authorList>
            <person name="Mieszkin S."/>
        </authorList>
    </citation>
    <scope>NUCLEOTIDE SEQUENCE [LARGE SCALE GENOMIC DNA]</scope>
    <source>
        <strain evidence="3 4">HK31-G</strain>
    </source>
</reference>
<name>A0ABW6CL99_9CAUL</name>
<dbReference type="Gene3D" id="1.20.1280.70">
    <property type="entry name" value="Exonuclease ExoI, domain 3"/>
    <property type="match status" value="1"/>
</dbReference>
<evidence type="ECO:0000259" key="1">
    <source>
        <dbReference type="PROSITE" id="PS51784"/>
    </source>
</evidence>
<dbReference type="EMBL" id="JAOTJD010000002">
    <property type="protein sequence ID" value="MFD3262717.1"/>
    <property type="molecule type" value="Genomic_DNA"/>
</dbReference>
<sequence length="257" mass="28854">MNDFAIENDVFIAFETFGARTVPNIVTRLGVNSGQGALIYALDLACDLEELAGLDDVKLLARVKKSPRPIRRIKSNAAPILMSLDDAPDHVLGDVTRDGWLQRAEKMRQEPEFIQRLLRGAEAAESVYGTSKHVEEQIYEGFVGRQDERLMASFHTVAWEHRVEMIRQFQDVRLKRLAQRLVYFERPDLLTDADRDLMAAELRRRLVGEGHEAPLWLTVEKALAELDEALGKVGSDAPALAGYREHLAGLHAISDGL</sequence>
<feature type="domain" description="ExoI SH3-like" evidence="1">
    <location>
        <begin position="1"/>
        <end position="125"/>
    </location>
</feature>
<dbReference type="PROSITE" id="PS51784">
    <property type="entry name" value="EXOI_SH3"/>
    <property type="match status" value="1"/>
</dbReference>
<evidence type="ECO:0000259" key="2">
    <source>
        <dbReference type="PROSITE" id="PS51785"/>
    </source>
</evidence>
<evidence type="ECO:0000313" key="3">
    <source>
        <dbReference type="EMBL" id="MFD3262717.1"/>
    </source>
</evidence>
<dbReference type="PROSITE" id="PS51785">
    <property type="entry name" value="EXOI_C"/>
    <property type="match status" value="1"/>
</dbReference>